<comment type="caution">
    <text evidence="10">The sequence shown here is derived from an EMBL/GenBank/DDBJ whole genome shotgun (WGS) entry which is preliminary data.</text>
</comment>
<keyword evidence="11" id="KW-1185">Reference proteome</keyword>
<dbReference type="PANTHER" id="PTHR22911">
    <property type="entry name" value="ACYL-MALONYL CONDENSING ENZYME-RELATED"/>
    <property type="match status" value="1"/>
</dbReference>
<accession>A0A0F5ID59</accession>
<evidence type="ECO:0000256" key="7">
    <source>
        <dbReference type="ARBA" id="ARBA00023136"/>
    </source>
</evidence>
<dbReference type="AlphaFoldDB" id="A0A0F5ID59"/>
<feature type="transmembrane region" description="Helical" evidence="8">
    <location>
        <begin position="270"/>
        <end position="288"/>
    </location>
</feature>
<name>A0A0F5ID59_BACTR</name>
<dbReference type="STRING" id="1221996.QY95_01520"/>
<evidence type="ECO:0000256" key="3">
    <source>
        <dbReference type="ARBA" id="ARBA00022448"/>
    </source>
</evidence>
<evidence type="ECO:0000313" key="10">
    <source>
        <dbReference type="EMBL" id="KKB43275.1"/>
    </source>
</evidence>
<gene>
    <name evidence="10" type="ORF">QY95_01520</name>
</gene>
<protein>
    <submittedName>
        <fullName evidence="10">Protein rarD</fullName>
    </submittedName>
</protein>
<dbReference type="InterPro" id="IPR004626">
    <property type="entry name" value="RarD"/>
</dbReference>
<feature type="transmembrane region" description="Helical" evidence="8">
    <location>
        <begin position="76"/>
        <end position="95"/>
    </location>
</feature>
<dbReference type="Proteomes" id="UP000031563">
    <property type="component" value="Unassembled WGS sequence"/>
</dbReference>
<keyword evidence="4" id="KW-1003">Cell membrane</keyword>
<feature type="transmembrane region" description="Helical" evidence="8">
    <location>
        <begin position="154"/>
        <end position="170"/>
    </location>
</feature>
<evidence type="ECO:0000256" key="4">
    <source>
        <dbReference type="ARBA" id="ARBA00022475"/>
    </source>
</evidence>
<keyword evidence="5 8" id="KW-0812">Transmembrane</keyword>
<dbReference type="InterPro" id="IPR000620">
    <property type="entry name" value="EamA_dom"/>
</dbReference>
<evidence type="ECO:0000256" key="5">
    <source>
        <dbReference type="ARBA" id="ARBA00022692"/>
    </source>
</evidence>
<dbReference type="NCBIfam" id="TIGR00688">
    <property type="entry name" value="rarD"/>
    <property type="match status" value="1"/>
</dbReference>
<feature type="transmembrane region" description="Helical" evidence="8">
    <location>
        <begin position="182"/>
        <end position="200"/>
    </location>
</feature>
<reference evidence="10" key="1">
    <citation type="submission" date="2015-02" db="EMBL/GenBank/DDBJ databases">
        <title>Genome Assembly of Bacillaceae bacterium MTCC 8252.</title>
        <authorList>
            <person name="Verma A."/>
            <person name="Khatri I."/>
            <person name="Mual P."/>
            <person name="Subramanian S."/>
            <person name="Krishnamurthi S."/>
        </authorList>
    </citation>
    <scope>NUCLEOTIDE SEQUENCE [LARGE SCALE GENOMIC DNA]</scope>
    <source>
        <strain evidence="10">MTCC 8252</strain>
    </source>
</reference>
<evidence type="ECO:0000256" key="8">
    <source>
        <dbReference type="SAM" id="Phobius"/>
    </source>
</evidence>
<dbReference type="InterPro" id="IPR037185">
    <property type="entry name" value="EmrE-like"/>
</dbReference>
<feature type="transmembrane region" description="Helical" evidence="8">
    <location>
        <begin position="131"/>
        <end position="148"/>
    </location>
</feature>
<evidence type="ECO:0000256" key="1">
    <source>
        <dbReference type="ARBA" id="ARBA00004651"/>
    </source>
</evidence>
<keyword evidence="6 8" id="KW-1133">Transmembrane helix</keyword>
<evidence type="ECO:0000259" key="9">
    <source>
        <dbReference type="Pfam" id="PF00892"/>
    </source>
</evidence>
<keyword evidence="7 8" id="KW-0472">Membrane</keyword>
<evidence type="ECO:0000256" key="6">
    <source>
        <dbReference type="ARBA" id="ARBA00022989"/>
    </source>
</evidence>
<proteinExistence type="inferred from homology"/>
<keyword evidence="3" id="KW-0813">Transport</keyword>
<comment type="similarity">
    <text evidence="2">Belongs to the EamA transporter family.</text>
</comment>
<dbReference type="GO" id="GO:0005886">
    <property type="term" value="C:plasma membrane"/>
    <property type="evidence" value="ECO:0007669"/>
    <property type="project" value="UniProtKB-SubCell"/>
</dbReference>
<sequence>MNEQSRAGMLSIFIAYLIWGIFPIYWKMIEHVAAYEILANRIIWSFVFVVIFILLTRNIRKVRTAVLSLIEKPKQAIVLTAASLLISCNWFLYIWAVIHDRVIETSLGYYINPLMSVLLGVFILKESLSRAQVFSVILAAAGVLVLTVSYGQLPWVSLGLAVTFALYGLMKKTIQLEAASGLMLETLIVTPAAVLFLIYLSSKEQLALFSVSTATDLLLIAGGAVTALPLLLFAEGAPKIPLSMIGILQYITPTMTLFLGLFAYHEPFSSVQLLAFAFIWTALIVFTLSQTKWFQKKQSFIERH</sequence>
<dbReference type="Pfam" id="PF00892">
    <property type="entry name" value="EamA"/>
    <property type="match status" value="1"/>
</dbReference>
<dbReference type="PANTHER" id="PTHR22911:SF137">
    <property type="entry name" value="SOLUTE CARRIER FAMILY 35 MEMBER G2-RELATED"/>
    <property type="match status" value="1"/>
</dbReference>
<dbReference type="EMBL" id="JWIR02000003">
    <property type="protein sequence ID" value="KKB43275.1"/>
    <property type="molecule type" value="Genomic_DNA"/>
</dbReference>
<dbReference type="OrthoDB" id="369870at2"/>
<feature type="domain" description="EamA" evidence="9">
    <location>
        <begin position="7"/>
        <end position="147"/>
    </location>
</feature>
<feature type="transmembrane region" description="Helical" evidence="8">
    <location>
        <begin position="107"/>
        <end position="124"/>
    </location>
</feature>
<evidence type="ECO:0000256" key="2">
    <source>
        <dbReference type="ARBA" id="ARBA00007362"/>
    </source>
</evidence>
<organism evidence="10 11">
    <name type="scientific">Bacillus thermotolerans</name>
    <name type="common">Quasibacillus thermotolerans</name>
    <dbReference type="NCBI Taxonomy" id="1221996"/>
    <lineage>
        <taxon>Bacteria</taxon>
        <taxon>Bacillati</taxon>
        <taxon>Bacillota</taxon>
        <taxon>Bacilli</taxon>
        <taxon>Bacillales</taxon>
        <taxon>Bacillaceae</taxon>
        <taxon>Bacillus</taxon>
    </lineage>
</organism>
<dbReference type="RefSeq" id="WP_040047674.1">
    <property type="nucleotide sequence ID" value="NZ_JWIR02000003.1"/>
</dbReference>
<feature type="transmembrane region" description="Helical" evidence="8">
    <location>
        <begin position="245"/>
        <end position="264"/>
    </location>
</feature>
<dbReference type="SUPFAM" id="SSF103481">
    <property type="entry name" value="Multidrug resistance efflux transporter EmrE"/>
    <property type="match status" value="2"/>
</dbReference>
<feature type="transmembrane region" description="Helical" evidence="8">
    <location>
        <begin position="206"/>
        <end position="233"/>
    </location>
</feature>
<comment type="subcellular location">
    <subcellularLocation>
        <location evidence="1">Cell membrane</location>
        <topology evidence="1">Multi-pass membrane protein</topology>
    </subcellularLocation>
</comment>
<feature type="transmembrane region" description="Helical" evidence="8">
    <location>
        <begin position="7"/>
        <end position="26"/>
    </location>
</feature>
<evidence type="ECO:0000313" key="11">
    <source>
        <dbReference type="Proteomes" id="UP000031563"/>
    </source>
</evidence>
<feature type="transmembrane region" description="Helical" evidence="8">
    <location>
        <begin position="32"/>
        <end position="55"/>
    </location>
</feature>